<name>A0A080Z3W9_PHYNI</name>
<evidence type="ECO:0000313" key="4">
    <source>
        <dbReference type="Proteomes" id="UP000028582"/>
    </source>
</evidence>
<accession>A0A080Z3W9</accession>
<sequence length="227" mass="26318">MTALLIAPFATLISQFYHKIKTMENEDLETLLALIEEYDDDCTTDSSIDDTESWVAHNAHEPSKPKRSESARIKADRKEVRCLKAKLGIPGRNRSRARHRLELLELRVEAALLQQRVDDLEEEERRVRPGATASWMAPNDISLADTTNDSLYDAWRDLAKKHKMHRTNAEIENRNLRELYAHQLKLTHMVRKLFRKQSSIEEQLAHHRAASSYAKRQNRSIAPHYLG</sequence>
<evidence type="ECO:0000313" key="3">
    <source>
        <dbReference type="EMBL" id="ETO61330.1"/>
    </source>
</evidence>
<feature type="coiled-coil region" evidence="1">
    <location>
        <begin position="94"/>
        <end position="123"/>
    </location>
</feature>
<reference evidence="3 4" key="1">
    <citation type="submission" date="2013-11" db="EMBL/GenBank/DDBJ databases">
        <title>The Genome Sequence of Phytophthora parasitica P1976.</title>
        <authorList>
            <consortium name="The Broad Institute Genomics Platform"/>
            <person name="Russ C."/>
            <person name="Tyler B."/>
            <person name="Panabieres F."/>
            <person name="Shan W."/>
            <person name="Tripathy S."/>
            <person name="Grunwald N."/>
            <person name="Machado M."/>
            <person name="Johnson C.S."/>
            <person name="Walker B."/>
            <person name="Young S."/>
            <person name="Zeng Q."/>
            <person name="Gargeya S."/>
            <person name="Fitzgerald M."/>
            <person name="Haas B."/>
            <person name="Abouelleil A."/>
            <person name="Allen A.W."/>
            <person name="Alvarado L."/>
            <person name="Arachchi H.M."/>
            <person name="Berlin A.M."/>
            <person name="Chapman S.B."/>
            <person name="Gainer-Dewar J."/>
            <person name="Goldberg J."/>
            <person name="Griggs A."/>
            <person name="Gujja S."/>
            <person name="Hansen M."/>
            <person name="Howarth C."/>
            <person name="Imamovic A."/>
            <person name="Ireland A."/>
            <person name="Larimer J."/>
            <person name="McCowan C."/>
            <person name="Murphy C."/>
            <person name="Pearson M."/>
            <person name="Poon T.W."/>
            <person name="Priest M."/>
            <person name="Roberts A."/>
            <person name="Saif S."/>
            <person name="Shea T."/>
            <person name="Sisk P."/>
            <person name="Sykes S."/>
            <person name="Wortman J."/>
            <person name="Nusbaum C."/>
            <person name="Birren B."/>
        </authorList>
    </citation>
    <scope>NUCLEOTIDE SEQUENCE [LARGE SCALE GENOMIC DNA]</scope>
    <source>
        <strain evidence="3 4">P1976</strain>
    </source>
</reference>
<comment type="caution">
    <text evidence="3">The sequence shown here is derived from an EMBL/GenBank/DDBJ whole genome shotgun (WGS) entry which is preliminary data.</text>
</comment>
<keyword evidence="1" id="KW-0175">Coiled coil</keyword>
<dbReference type="AlphaFoldDB" id="A0A080Z3W9"/>
<gene>
    <name evidence="3" type="ORF">F444_20658</name>
</gene>
<feature type="region of interest" description="Disordered" evidence="2">
    <location>
        <begin position="208"/>
        <end position="227"/>
    </location>
</feature>
<dbReference type="Proteomes" id="UP000028582">
    <property type="component" value="Unassembled WGS sequence"/>
</dbReference>
<dbReference type="OrthoDB" id="145053at2759"/>
<dbReference type="EMBL" id="ANJA01003810">
    <property type="protein sequence ID" value="ETO61330.1"/>
    <property type="molecule type" value="Genomic_DNA"/>
</dbReference>
<proteinExistence type="predicted"/>
<evidence type="ECO:0000256" key="1">
    <source>
        <dbReference type="SAM" id="Coils"/>
    </source>
</evidence>
<organism evidence="3 4">
    <name type="scientific">Phytophthora nicotianae P1976</name>
    <dbReference type="NCBI Taxonomy" id="1317066"/>
    <lineage>
        <taxon>Eukaryota</taxon>
        <taxon>Sar</taxon>
        <taxon>Stramenopiles</taxon>
        <taxon>Oomycota</taxon>
        <taxon>Peronosporomycetes</taxon>
        <taxon>Peronosporales</taxon>
        <taxon>Peronosporaceae</taxon>
        <taxon>Phytophthora</taxon>
    </lineage>
</organism>
<evidence type="ECO:0000256" key="2">
    <source>
        <dbReference type="SAM" id="MobiDB-lite"/>
    </source>
</evidence>
<protein>
    <submittedName>
        <fullName evidence="3">Uncharacterized protein</fullName>
    </submittedName>
</protein>